<dbReference type="RefSeq" id="WP_147079119.1">
    <property type="nucleotide sequence ID" value="NZ_VOQR01000001.1"/>
</dbReference>
<dbReference type="OrthoDB" id="7431909at2"/>
<organism evidence="3 4">
    <name type="scientific">Sphingomonas ginsenosidivorax</name>
    <dbReference type="NCBI Taxonomy" id="862135"/>
    <lineage>
        <taxon>Bacteria</taxon>
        <taxon>Pseudomonadati</taxon>
        <taxon>Pseudomonadota</taxon>
        <taxon>Alphaproteobacteria</taxon>
        <taxon>Sphingomonadales</taxon>
        <taxon>Sphingomonadaceae</taxon>
        <taxon>Sphingomonas</taxon>
    </lineage>
</organism>
<dbReference type="EMBL" id="VOQR01000001">
    <property type="protein sequence ID" value="TXC69657.1"/>
    <property type="molecule type" value="Genomic_DNA"/>
</dbReference>
<accession>A0A5C6U9I0</accession>
<feature type="chain" id="PRO_5023120077" description="Tetratricopeptide repeat protein" evidence="2">
    <location>
        <begin position="19"/>
        <end position="604"/>
    </location>
</feature>
<gene>
    <name evidence="3" type="ORF">FSB78_00775</name>
</gene>
<evidence type="ECO:0000256" key="2">
    <source>
        <dbReference type="SAM" id="SignalP"/>
    </source>
</evidence>
<proteinExistence type="predicted"/>
<dbReference type="AlphaFoldDB" id="A0A5C6U9I0"/>
<evidence type="ECO:0000313" key="4">
    <source>
        <dbReference type="Proteomes" id="UP000321250"/>
    </source>
</evidence>
<sequence>MTARLPSIVALLLASASASPPGTRSAVQSGTSNAAAGPGDRARVAVKPALLPFSPHLSNLPLLTTPQGWQRAGRRGWEGLIAAGPADRQAARWTYANAAIADGRAQEAIGALDVMRQDEPDLMLVPAFRLALGATLAMLDRATPAVDALSTDALAGNPEACAWRILALARGGLPGPALGQVRCAVPALNARPANARAPFLLAAARAAADLGKPALTIQLLETIPAGDPAANLLRGRATIGLGDDAGGRLLLGRARQSGDDGQRIDADLSLIEVAARAGALGGQDKATLRRIRFVWRGDDIEVRALRLSIDLARRAHDLPATLEAGATLFRYFSGGADRAALVAELQQTVAQLLAPDSALPLDRIAGLYWDYRDLAPAAAAGDLLVSQLADRLQAAGLYERAGELLDHQLRVRTRDLAQGPLSARVASLFILAAKPARALSALRDTDGYAYPDEMLWNRHRVEAIALDQVGRTAEAMAVLQDVPDAAVIRAEIAWKRHDWKTVAADAPPPAGGGRLTTVMQARLLRYATALAMLGREGDLAQLRVRYAGAFTGLPTAAAFAALTDAVGAVDPAALSAAMAAIPSASPAGGIADLIDAAPGVVRQN</sequence>
<feature type="compositionally biased region" description="Polar residues" evidence="1">
    <location>
        <begin position="25"/>
        <end position="34"/>
    </location>
</feature>
<evidence type="ECO:0000313" key="3">
    <source>
        <dbReference type="EMBL" id="TXC69657.1"/>
    </source>
</evidence>
<keyword evidence="4" id="KW-1185">Reference proteome</keyword>
<feature type="region of interest" description="Disordered" evidence="1">
    <location>
        <begin position="18"/>
        <end position="39"/>
    </location>
</feature>
<dbReference type="Proteomes" id="UP000321250">
    <property type="component" value="Unassembled WGS sequence"/>
</dbReference>
<evidence type="ECO:0000256" key="1">
    <source>
        <dbReference type="SAM" id="MobiDB-lite"/>
    </source>
</evidence>
<keyword evidence="2" id="KW-0732">Signal</keyword>
<feature type="signal peptide" evidence="2">
    <location>
        <begin position="1"/>
        <end position="18"/>
    </location>
</feature>
<name>A0A5C6U9I0_9SPHN</name>
<evidence type="ECO:0008006" key="5">
    <source>
        <dbReference type="Google" id="ProtNLM"/>
    </source>
</evidence>
<protein>
    <recommendedName>
        <fullName evidence="5">Tetratricopeptide repeat protein</fullName>
    </recommendedName>
</protein>
<comment type="caution">
    <text evidence="3">The sequence shown here is derived from an EMBL/GenBank/DDBJ whole genome shotgun (WGS) entry which is preliminary data.</text>
</comment>
<reference evidence="3 4" key="1">
    <citation type="journal article" date="2013" name="Antonie Van Leeuwenhoek">
        <title>Sphingomonas ginsenosidivorax sp. nov., with the ability to transform ginsenosides.</title>
        <authorList>
            <person name="Jin X.F."/>
            <person name="Kim J.K."/>
            <person name="Liu Q.M."/>
            <person name="Kang M.S."/>
            <person name="He D."/>
            <person name="Jin F.X."/>
            <person name="Kim S.C."/>
            <person name="Im W.T."/>
        </authorList>
    </citation>
    <scope>NUCLEOTIDE SEQUENCE [LARGE SCALE GENOMIC DNA]</scope>
    <source>
        <strain evidence="3 4">KHI67</strain>
    </source>
</reference>